<dbReference type="Gene3D" id="3.90.850.10">
    <property type="entry name" value="Fumarylacetoacetase-like, C-terminal domain"/>
    <property type="match status" value="1"/>
</dbReference>
<dbReference type="EMBL" id="JAVHUY010000029">
    <property type="protein sequence ID" value="MDQ7908272.1"/>
    <property type="molecule type" value="Genomic_DNA"/>
</dbReference>
<comment type="caution">
    <text evidence="3">The sequence shown here is derived from an EMBL/GenBank/DDBJ whole genome shotgun (WGS) entry which is preliminary data.</text>
</comment>
<protein>
    <submittedName>
        <fullName evidence="3">Fumarylacetoacetate hydrolase family protein</fullName>
    </submittedName>
</protein>
<dbReference type="PANTHER" id="PTHR30143">
    <property type="entry name" value="ACID HYDRATASE"/>
    <property type="match status" value="1"/>
</dbReference>
<feature type="domain" description="Fumarylacetoacetase-like C-terminal" evidence="2">
    <location>
        <begin position="79"/>
        <end position="262"/>
    </location>
</feature>
<name>A0ABU0ZQS6_9ACTN</name>
<reference evidence="3 4" key="1">
    <citation type="submission" date="2023-08" db="EMBL/GenBank/DDBJ databases">
        <title>Phytohabitans sansha sp. nov., isolated from marine sediment.</title>
        <authorList>
            <person name="Zhao Y."/>
            <person name="Yi K."/>
        </authorList>
    </citation>
    <scope>NUCLEOTIDE SEQUENCE [LARGE SCALE GENOMIC DNA]</scope>
    <source>
        <strain evidence="3 4">ZYX-F-186</strain>
    </source>
</reference>
<accession>A0ABU0ZQS6</accession>
<dbReference type="Pfam" id="PF01557">
    <property type="entry name" value="FAA_hydrolase"/>
    <property type="match status" value="1"/>
</dbReference>
<dbReference type="RefSeq" id="WP_308715542.1">
    <property type="nucleotide sequence ID" value="NZ_JAVHUY010000029.1"/>
</dbReference>
<evidence type="ECO:0000313" key="3">
    <source>
        <dbReference type="EMBL" id="MDQ7908272.1"/>
    </source>
</evidence>
<sequence length="274" mass="27746">MSLGSPAAVRAAADRLSAAAATGTPCAPIRDLIGPGDVATAYRVQRLVVQRRLAAGARVAGRKIGLTSAAVRRQLGVDSPDFGVLLDDMAYGPAATIPMSRLLQPRIEAEIAFRLGADLAGGRVGTPFTVAEVRAAVAYAAPALEVCDSRVAGWDISLADTVADNASSGLYVLGEVRRPLNEFEPVTAEMRMTVDGEVASTGSGAACLGDPLAAVAWLATTARDLGSPLVAGQVVLSGALGPMVPVAAGNQVRARITGLGSVSVAFDGGDGGER</sequence>
<evidence type="ECO:0000313" key="4">
    <source>
        <dbReference type="Proteomes" id="UP001230908"/>
    </source>
</evidence>
<dbReference type="InterPro" id="IPR011234">
    <property type="entry name" value="Fumarylacetoacetase-like_C"/>
</dbReference>
<dbReference type="GO" id="GO:0016787">
    <property type="term" value="F:hydrolase activity"/>
    <property type="evidence" value="ECO:0007669"/>
    <property type="project" value="UniProtKB-KW"/>
</dbReference>
<evidence type="ECO:0000259" key="2">
    <source>
        <dbReference type="Pfam" id="PF01557"/>
    </source>
</evidence>
<dbReference type="PANTHER" id="PTHR30143:SF0">
    <property type="entry name" value="2-KETO-4-PENTENOATE HYDRATASE"/>
    <property type="match status" value="1"/>
</dbReference>
<keyword evidence="3" id="KW-0378">Hydrolase</keyword>
<gene>
    <name evidence="3" type="ORF">RB614_27470</name>
</gene>
<dbReference type="InterPro" id="IPR050772">
    <property type="entry name" value="Hydratase-Decarb/MhpD_sf"/>
</dbReference>
<keyword evidence="4" id="KW-1185">Reference proteome</keyword>
<dbReference type="Proteomes" id="UP001230908">
    <property type="component" value="Unassembled WGS sequence"/>
</dbReference>
<evidence type="ECO:0000256" key="1">
    <source>
        <dbReference type="ARBA" id="ARBA00023239"/>
    </source>
</evidence>
<keyword evidence="1" id="KW-0456">Lyase</keyword>
<dbReference type="InterPro" id="IPR036663">
    <property type="entry name" value="Fumarylacetoacetase_C_sf"/>
</dbReference>
<organism evidence="3 4">
    <name type="scientific">Phytohabitans maris</name>
    <dbReference type="NCBI Taxonomy" id="3071409"/>
    <lineage>
        <taxon>Bacteria</taxon>
        <taxon>Bacillati</taxon>
        <taxon>Actinomycetota</taxon>
        <taxon>Actinomycetes</taxon>
        <taxon>Micromonosporales</taxon>
        <taxon>Micromonosporaceae</taxon>
    </lineage>
</organism>
<dbReference type="SUPFAM" id="SSF56529">
    <property type="entry name" value="FAH"/>
    <property type="match status" value="1"/>
</dbReference>
<proteinExistence type="predicted"/>